<dbReference type="STRING" id="633440.SAMN05421869_110234"/>
<dbReference type="Proteomes" id="UP000199202">
    <property type="component" value="Unassembled WGS sequence"/>
</dbReference>
<dbReference type="InterPro" id="IPR036513">
    <property type="entry name" value="STAS_dom_sf"/>
</dbReference>
<feature type="domain" description="STAS" evidence="1">
    <location>
        <begin position="13"/>
        <end position="112"/>
    </location>
</feature>
<protein>
    <submittedName>
        <fullName evidence="2">Anti-anti-sigma factor</fullName>
    </submittedName>
</protein>
<dbReference type="RefSeq" id="WP_176993343.1">
    <property type="nucleotide sequence ID" value="NZ_FNDJ01000010.1"/>
</dbReference>
<dbReference type="EMBL" id="FNDJ01000010">
    <property type="protein sequence ID" value="SDJ42956.1"/>
    <property type="molecule type" value="Genomic_DNA"/>
</dbReference>
<reference evidence="2 3" key="1">
    <citation type="submission" date="2016-10" db="EMBL/GenBank/DDBJ databases">
        <authorList>
            <person name="de Groot N.N."/>
        </authorList>
    </citation>
    <scope>NUCLEOTIDE SEQUENCE [LARGE SCALE GENOMIC DNA]</scope>
    <source>
        <strain evidence="2 3">CGMCC 4.6533</strain>
    </source>
</reference>
<evidence type="ECO:0000259" key="1">
    <source>
        <dbReference type="PROSITE" id="PS50801"/>
    </source>
</evidence>
<dbReference type="PANTHER" id="PTHR33495">
    <property type="entry name" value="ANTI-SIGMA FACTOR ANTAGONIST TM_1081-RELATED-RELATED"/>
    <property type="match status" value="1"/>
</dbReference>
<name>A0A1G8TMY5_9ACTN</name>
<proteinExistence type="predicted"/>
<evidence type="ECO:0000313" key="3">
    <source>
        <dbReference type="Proteomes" id="UP000199202"/>
    </source>
</evidence>
<keyword evidence="3" id="KW-1185">Reference proteome</keyword>
<sequence length="126" mass="13862">MMGLVLDAWRLLDVVLVAVEGEVDATNAEQLESFLQARCRPGEHVVLYLGAMTFLDCRGLAVLLRTEAFTRRHGAQLHLAAVQEVPLRVLELASVHCALNIHADVQQAIDAISAPQDRRPSERGQV</sequence>
<dbReference type="GO" id="GO:0043856">
    <property type="term" value="F:anti-sigma factor antagonist activity"/>
    <property type="evidence" value="ECO:0007669"/>
    <property type="project" value="TreeGrafter"/>
</dbReference>
<evidence type="ECO:0000313" key="2">
    <source>
        <dbReference type="EMBL" id="SDJ42956.1"/>
    </source>
</evidence>
<dbReference type="AlphaFoldDB" id="A0A1G8TMY5"/>
<dbReference type="InterPro" id="IPR002645">
    <property type="entry name" value="STAS_dom"/>
</dbReference>
<dbReference type="Pfam" id="PF01740">
    <property type="entry name" value="STAS"/>
    <property type="match status" value="1"/>
</dbReference>
<dbReference type="PROSITE" id="PS50801">
    <property type="entry name" value="STAS"/>
    <property type="match status" value="1"/>
</dbReference>
<accession>A0A1G8TMY5</accession>
<dbReference type="Gene3D" id="3.30.750.24">
    <property type="entry name" value="STAS domain"/>
    <property type="match status" value="1"/>
</dbReference>
<dbReference type="SUPFAM" id="SSF52091">
    <property type="entry name" value="SpoIIaa-like"/>
    <property type="match status" value="1"/>
</dbReference>
<dbReference type="PANTHER" id="PTHR33495:SF2">
    <property type="entry name" value="ANTI-SIGMA FACTOR ANTAGONIST TM_1081-RELATED"/>
    <property type="match status" value="1"/>
</dbReference>
<organism evidence="2 3">
    <name type="scientific">Nonomuraea jiangxiensis</name>
    <dbReference type="NCBI Taxonomy" id="633440"/>
    <lineage>
        <taxon>Bacteria</taxon>
        <taxon>Bacillati</taxon>
        <taxon>Actinomycetota</taxon>
        <taxon>Actinomycetes</taxon>
        <taxon>Streptosporangiales</taxon>
        <taxon>Streptosporangiaceae</taxon>
        <taxon>Nonomuraea</taxon>
    </lineage>
</organism>
<dbReference type="CDD" id="cd07043">
    <property type="entry name" value="STAS_anti-anti-sigma_factors"/>
    <property type="match status" value="1"/>
</dbReference>
<gene>
    <name evidence="2" type="ORF">SAMN05421869_110234</name>
</gene>